<feature type="region of interest" description="Disordered" evidence="4">
    <location>
        <begin position="22"/>
        <end position="44"/>
    </location>
</feature>
<dbReference type="Pfam" id="PF25023">
    <property type="entry name" value="TEN_YD-shell"/>
    <property type="match status" value="1"/>
</dbReference>
<dbReference type="AlphaFoldDB" id="A0A7J0BNL5"/>
<feature type="domain" description="Teneurin-like YD-shell" evidence="5">
    <location>
        <begin position="56"/>
        <end position="321"/>
    </location>
</feature>
<reference evidence="6 7" key="1">
    <citation type="submission" date="2020-05" db="EMBL/GenBank/DDBJ databases">
        <title>Draft genome sequence of Desulfovibrio sp. strain HN2T.</title>
        <authorList>
            <person name="Ueno A."/>
            <person name="Tamazawa S."/>
            <person name="Tamamura S."/>
            <person name="Murakami T."/>
            <person name="Kiyama T."/>
            <person name="Inomata H."/>
            <person name="Amano Y."/>
            <person name="Miyakawa K."/>
            <person name="Tamaki H."/>
            <person name="Naganuma T."/>
            <person name="Kaneko K."/>
        </authorList>
    </citation>
    <scope>NUCLEOTIDE SEQUENCE [LARGE SCALE GENOMIC DNA]</scope>
    <source>
        <strain evidence="6 7">HN2</strain>
    </source>
</reference>
<proteinExistence type="predicted"/>
<dbReference type="RefSeq" id="WP_174406887.1">
    <property type="nucleotide sequence ID" value="NZ_BLVO01000016.1"/>
</dbReference>
<dbReference type="NCBIfam" id="TIGR01643">
    <property type="entry name" value="YD_repeat_2x"/>
    <property type="match status" value="1"/>
</dbReference>
<dbReference type="PANTHER" id="PTHR11219:SF69">
    <property type="entry name" value="TENEURIN-A"/>
    <property type="match status" value="1"/>
</dbReference>
<feature type="compositionally biased region" description="Basic and acidic residues" evidence="4">
    <location>
        <begin position="33"/>
        <end position="42"/>
    </location>
</feature>
<sequence>MHTAGQNQMFVEGRAALLSGGQTGQWGAGAKNRTVERPHYGPEIHLTMGENGKLREKLETIGGRQYRYAYSYDASGRLATVHLNNRLVEAYHYNGLGQRIRDWHAGRGTERRFSYAPDGQLQSAGDVRFFHDAAGSLRCRQQGRVNLYCFYGDDTRLDAVRLPDGTQITYRYGASLGPVASFLNGEPAESFVWLDSTRLATYHDHIRGLSYHFQYGAERLPEAVTVMENLAGVSMQSAGSEMATYLLGYDQVGSLRAVWSQSGELIKEIVYDSFGNVLSDSNEWFYMPIGFAGGLPDRYTGFVRFGYRDYDPAVGRFTARDPLGDTGGDHDLWDYCVDDPVNANDPLGLFAFLLPFAGAMAGATVLGYGGTKVAASAADTFNKSGTKAQAAVDKPLDTVANINSAMVEIAALPELGAAVLKQAPQAAKVAVKGAVQAGKTATQAGRAAGLEVANKVLTDPVWYQRAQDFLSGMLGPENPTVSLSEYVGGKVGDGIKSAIKGAKEANNNER</sequence>
<evidence type="ECO:0000313" key="7">
    <source>
        <dbReference type="Proteomes" id="UP000503840"/>
    </source>
</evidence>
<dbReference type="Gene3D" id="2.180.10.10">
    <property type="entry name" value="RHS repeat-associated core"/>
    <property type="match status" value="2"/>
</dbReference>
<gene>
    <name evidence="6" type="ORF">DSM101010T_36410</name>
</gene>
<keyword evidence="7" id="KW-1185">Reference proteome</keyword>
<evidence type="ECO:0000256" key="4">
    <source>
        <dbReference type="SAM" id="MobiDB-lite"/>
    </source>
</evidence>
<comment type="caution">
    <text evidence="6">The sequence shown here is derived from an EMBL/GenBank/DDBJ whole genome shotgun (WGS) entry which is preliminary data.</text>
</comment>
<name>A0A7J0BNL5_9BACT</name>
<dbReference type="PANTHER" id="PTHR11219">
    <property type="entry name" value="TENEURIN AND N-ACETYLGLUCOSAMINE-1-PHOSPHODIESTER ALPHA-N-ACETYLGLUCOSAMINIDASE"/>
    <property type="match status" value="1"/>
</dbReference>
<keyword evidence="1" id="KW-0245">EGF-like domain</keyword>
<protein>
    <recommendedName>
        <fullName evidence="5">Teneurin-like YD-shell domain-containing protein</fullName>
    </recommendedName>
</protein>
<dbReference type="InterPro" id="IPR056823">
    <property type="entry name" value="TEN-like_YD-shell"/>
</dbReference>
<keyword evidence="3" id="KW-1015">Disulfide bond</keyword>
<dbReference type="NCBIfam" id="TIGR03696">
    <property type="entry name" value="Rhs_assc_core"/>
    <property type="match status" value="1"/>
</dbReference>
<dbReference type="InterPro" id="IPR006530">
    <property type="entry name" value="YD"/>
</dbReference>
<dbReference type="Proteomes" id="UP000503840">
    <property type="component" value="Unassembled WGS sequence"/>
</dbReference>
<organism evidence="6 7">
    <name type="scientific">Desulfovibrio subterraneus</name>
    <dbReference type="NCBI Taxonomy" id="2718620"/>
    <lineage>
        <taxon>Bacteria</taxon>
        <taxon>Pseudomonadati</taxon>
        <taxon>Thermodesulfobacteriota</taxon>
        <taxon>Desulfovibrionia</taxon>
        <taxon>Desulfovibrionales</taxon>
        <taxon>Desulfovibrionaceae</taxon>
        <taxon>Desulfovibrio</taxon>
    </lineage>
</organism>
<evidence type="ECO:0000259" key="5">
    <source>
        <dbReference type="Pfam" id="PF25023"/>
    </source>
</evidence>
<evidence type="ECO:0000256" key="2">
    <source>
        <dbReference type="ARBA" id="ARBA00022737"/>
    </source>
</evidence>
<evidence type="ECO:0000313" key="6">
    <source>
        <dbReference type="EMBL" id="GFM35276.1"/>
    </source>
</evidence>
<evidence type="ECO:0000256" key="1">
    <source>
        <dbReference type="ARBA" id="ARBA00022536"/>
    </source>
</evidence>
<dbReference type="InterPro" id="IPR022385">
    <property type="entry name" value="Rhs_assc_core"/>
</dbReference>
<accession>A0A7J0BNL5</accession>
<evidence type="ECO:0000256" key="3">
    <source>
        <dbReference type="ARBA" id="ARBA00023157"/>
    </source>
</evidence>
<dbReference type="EMBL" id="BLVO01000016">
    <property type="protein sequence ID" value="GFM35276.1"/>
    <property type="molecule type" value="Genomic_DNA"/>
</dbReference>
<dbReference type="InterPro" id="IPR051216">
    <property type="entry name" value="Teneurin"/>
</dbReference>
<keyword evidence="2" id="KW-0677">Repeat</keyword>